<dbReference type="Proteomes" id="UP000189513">
    <property type="component" value="Unassembled WGS sequence"/>
</dbReference>
<organism evidence="2">
    <name type="scientific">Cyberlindnera fabianii</name>
    <name type="common">Yeast</name>
    <name type="synonym">Hansenula fabianii</name>
    <dbReference type="NCBI Taxonomy" id="36022"/>
    <lineage>
        <taxon>Eukaryota</taxon>
        <taxon>Fungi</taxon>
        <taxon>Dikarya</taxon>
        <taxon>Ascomycota</taxon>
        <taxon>Saccharomycotina</taxon>
        <taxon>Saccharomycetes</taxon>
        <taxon>Phaffomycetales</taxon>
        <taxon>Phaffomycetaceae</taxon>
        <taxon>Cyberlindnera</taxon>
    </lineage>
</organism>
<dbReference type="InterPro" id="IPR014752">
    <property type="entry name" value="Arrestin-like_C"/>
</dbReference>
<feature type="domain" description="Arrestin-like N-terminal" evidence="1">
    <location>
        <begin position="49"/>
        <end position="148"/>
    </location>
</feature>
<proteinExistence type="predicted"/>
<dbReference type="EMBL" id="MPUK01000010">
    <property type="protein sequence ID" value="ONH65596.1"/>
    <property type="molecule type" value="Genomic_DNA"/>
</dbReference>
<evidence type="ECO:0000313" key="2">
    <source>
        <dbReference type="EMBL" id="CDR39239.1"/>
    </source>
</evidence>
<dbReference type="VEuPathDB" id="FungiDB:BON22_4566"/>
<keyword evidence="4" id="KW-1185">Reference proteome</keyword>
<reference evidence="3" key="3">
    <citation type="submission" date="2017-01" db="EMBL/GenBank/DDBJ databases">
        <authorList>
            <person name="Mah S.A."/>
            <person name="Swanson W.J."/>
            <person name="Moy G.W."/>
            <person name="Vacquier V.D."/>
        </authorList>
    </citation>
    <scope>NUCLEOTIDE SEQUENCE [LARGE SCALE GENOMIC DNA]</scope>
    <source>
        <strain evidence="3">65</strain>
    </source>
</reference>
<evidence type="ECO:0000313" key="3">
    <source>
        <dbReference type="EMBL" id="ONH65596.1"/>
    </source>
</evidence>
<protein>
    <submittedName>
        <fullName evidence="2">CYFA0S03e01211g1_1</fullName>
    </submittedName>
</protein>
<evidence type="ECO:0000259" key="1">
    <source>
        <dbReference type="Pfam" id="PF00339"/>
    </source>
</evidence>
<dbReference type="EMBL" id="LK052888">
    <property type="protein sequence ID" value="CDR39239.1"/>
    <property type="molecule type" value="Genomic_DNA"/>
</dbReference>
<dbReference type="InterPro" id="IPR011021">
    <property type="entry name" value="Arrestin-like_N"/>
</dbReference>
<name>A0A061AWZ7_CYBFA</name>
<sequence length="482" mass="54226">MSSNSIHQRKASTASSFIKKRVSVSTSKSESMDEATLAPSEETLLLDIDTDRTYYPGQQVTGAVFLPFTSFSHIKSVDVELAICSLTELHQSEDQEEPTSTSTQQLIHKETTNLWNSQSVEKKSMRRTSNGVSFEFAFTLPKSSVSPHAAGIQGSDDSDHDDGMPPSFHQSDVHHTAKVEYVILGTCTFVDVKTPLLQSHKELHVGCLPVSQLDLMRFVEMPANTSMILQKESSTNSGFLKRAFSKKSNEDLRYKFRIIIIRPENIRYNHRLYFKALLLTDFPPEFFKRQGEDPNKSVRRGENFNRYTLYLRSIQSNVVSFTNMQINEYDTSMYSDKTVISSYMSIPLDLTKLVPFEASKLPAPVARPTKYMLDFTNQLPPMTIPQLTPTFETDNIKMVHLLKFKFKVAQSQTANDIQVAECQQVINIVSPALDKAHLQSAKSSSGLGSVKVYEDSWVDSSTTLNPKLKDLSIKELSVTASQ</sequence>
<gene>
    <name evidence="3" type="ORF">BON22_4566</name>
    <name evidence="2" type="ORF">CYFA0S_03e01211g</name>
</gene>
<accession>A0A061AWZ7</accession>
<dbReference type="Pfam" id="PF00339">
    <property type="entry name" value="Arrestin_N"/>
    <property type="match status" value="1"/>
</dbReference>
<reference evidence="4" key="2">
    <citation type="journal article" date="2017" name="Genome Announc.">
        <title>Genome sequences of Cyberlindnera fabianii 65, Pichia kudriavzevii 129, and Saccharomyces cerevisiae 131 isolated from fermented masau fruits in Zimbabwe.</title>
        <authorList>
            <person name="van Rijswijck I.M.H."/>
            <person name="Derks M.F.L."/>
            <person name="Abee T."/>
            <person name="de Ridder D."/>
            <person name="Smid E.J."/>
        </authorList>
    </citation>
    <scope>NUCLEOTIDE SEQUENCE [LARGE SCALE GENOMIC DNA]</scope>
    <source>
        <strain evidence="4">65</strain>
    </source>
</reference>
<evidence type="ECO:0000313" key="4">
    <source>
        <dbReference type="Proteomes" id="UP000189513"/>
    </source>
</evidence>
<dbReference type="Gene3D" id="2.60.40.640">
    <property type="match status" value="1"/>
</dbReference>
<dbReference type="AlphaFoldDB" id="A0A061AWZ7"/>
<reference evidence="2" key="1">
    <citation type="journal article" date="2014" name="Genome Announc.">
        <title>Genome sequence of the yeast Cyberlindnera fabianii (Hansenula fabianii).</title>
        <authorList>
            <person name="Freel K.C."/>
            <person name="Sarilar V."/>
            <person name="Neuveglise C."/>
            <person name="Devillers H."/>
            <person name="Friedrich A."/>
            <person name="Schacherer J."/>
        </authorList>
    </citation>
    <scope>NUCLEOTIDE SEQUENCE</scope>
    <source>
        <strain evidence="2">YJS4271</strain>
    </source>
</reference>